<keyword evidence="2" id="KW-1185">Reference proteome</keyword>
<name>A0ACC8EKT9_9PEZI</name>
<evidence type="ECO:0000313" key="2">
    <source>
        <dbReference type="Proteomes" id="UP000250078"/>
    </source>
</evidence>
<accession>A0ACC8EKT9</accession>
<evidence type="ECO:0000313" key="1">
    <source>
        <dbReference type="EMBL" id="OCK86890.1"/>
    </source>
</evidence>
<sequence>MVNYTDVLKNNNSLQQPNLTAVFVGGTNGIGLGALRAFTKHAESPTIYIIGRSQSNLDSLTTSLSATNKSAKLIPIQAHDLTLVKDASKAASQIAATAPQIDLLVMSPGYLSLRRDESPEGLDRVQAVRFYARMRFVLTLLPLLRKAPAPRVVSVLAGGMEGRLFPDDLLLRDHYSLPAAGDAASSMMTLFFEELAKRPGNERVSFVHIHPGIVGGTGLGIKDLGPWATRLLNWTIVPLMRLVGYTMEEAGERVVFAATSDRFKRIAEGENDESDQVQKGSDGKVGSGVYLVRGDSRAVTEGKVLKALKVEGMGQKVYQHTLDELERIEKL</sequence>
<protein>
    <submittedName>
        <fullName evidence="1">NAD(P)-binding protein</fullName>
    </submittedName>
</protein>
<proteinExistence type="predicted"/>
<dbReference type="EMBL" id="KV748280">
    <property type="protein sequence ID" value="OCK86890.1"/>
    <property type="molecule type" value="Genomic_DNA"/>
</dbReference>
<reference evidence="1 2" key="1">
    <citation type="journal article" date="2016" name="Nat. Commun.">
        <title>Ectomycorrhizal ecology is imprinted in the genome of the dominant symbiotic fungus Cenococcum geophilum.</title>
        <authorList>
            <consortium name="DOE Joint Genome Institute"/>
            <person name="Peter M."/>
            <person name="Kohler A."/>
            <person name="Ohm R.A."/>
            <person name="Kuo A."/>
            <person name="Krutzmann J."/>
            <person name="Morin E."/>
            <person name="Arend M."/>
            <person name="Barry K.W."/>
            <person name="Binder M."/>
            <person name="Choi C."/>
            <person name="Clum A."/>
            <person name="Copeland A."/>
            <person name="Grisel N."/>
            <person name="Haridas S."/>
            <person name="Kipfer T."/>
            <person name="LaButti K."/>
            <person name="Lindquist E."/>
            <person name="Lipzen A."/>
            <person name="Maire R."/>
            <person name="Meier B."/>
            <person name="Mihaltcheva S."/>
            <person name="Molinier V."/>
            <person name="Murat C."/>
            <person name="Poggeler S."/>
            <person name="Quandt C.A."/>
            <person name="Sperisen C."/>
            <person name="Tritt A."/>
            <person name="Tisserant E."/>
            <person name="Crous P.W."/>
            <person name="Henrissat B."/>
            <person name="Nehls U."/>
            <person name="Egli S."/>
            <person name="Spatafora J.W."/>
            <person name="Grigoriev I.V."/>
            <person name="Martin F.M."/>
        </authorList>
    </citation>
    <scope>NUCLEOTIDE SEQUENCE [LARGE SCALE GENOMIC DNA]</scope>
    <source>
        <strain evidence="1 2">1.58</strain>
    </source>
</reference>
<gene>
    <name evidence="1" type="ORF">K441DRAFT_671620</name>
</gene>
<dbReference type="Proteomes" id="UP000250078">
    <property type="component" value="Unassembled WGS sequence"/>
</dbReference>
<organism evidence="1 2">
    <name type="scientific">Cenococcum geophilum 1.58</name>
    <dbReference type="NCBI Taxonomy" id="794803"/>
    <lineage>
        <taxon>Eukaryota</taxon>
        <taxon>Fungi</taxon>
        <taxon>Dikarya</taxon>
        <taxon>Ascomycota</taxon>
        <taxon>Pezizomycotina</taxon>
        <taxon>Dothideomycetes</taxon>
        <taxon>Pleosporomycetidae</taxon>
        <taxon>Gloniales</taxon>
        <taxon>Gloniaceae</taxon>
        <taxon>Cenococcum</taxon>
    </lineage>
</organism>